<proteinExistence type="predicted"/>
<gene>
    <name evidence="1" type="ORF">E2C01_071412</name>
</gene>
<comment type="caution">
    <text evidence="1">The sequence shown here is derived from an EMBL/GenBank/DDBJ whole genome shotgun (WGS) entry which is preliminary data.</text>
</comment>
<dbReference type="AlphaFoldDB" id="A0A5B7I4D6"/>
<dbReference type="EMBL" id="VSRR010044712">
    <property type="protein sequence ID" value="MPC76975.1"/>
    <property type="molecule type" value="Genomic_DNA"/>
</dbReference>
<keyword evidence="2" id="KW-1185">Reference proteome</keyword>
<protein>
    <submittedName>
        <fullName evidence="1">Uncharacterized protein</fullName>
    </submittedName>
</protein>
<name>A0A5B7I4D6_PORTR</name>
<accession>A0A5B7I4D6</accession>
<sequence length="119" mass="12653">MLMVRDAEMCVHDTGYCVRSLLVCWTRVTDVSIVGELCGAVTKWCLRVARWRACGVRAPAACAAPATCRSEWHTCPGQTGESSSLALATKLLPPFSPLPTLSSVVSVMVGALAVVTFPV</sequence>
<organism evidence="1 2">
    <name type="scientific">Portunus trituberculatus</name>
    <name type="common">Swimming crab</name>
    <name type="synonym">Neptunus trituberculatus</name>
    <dbReference type="NCBI Taxonomy" id="210409"/>
    <lineage>
        <taxon>Eukaryota</taxon>
        <taxon>Metazoa</taxon>
        <taxon>Ecdysozoa</taxon>
        <taxon>Arthropoda</taxon>
        <taxon>Crustacea</taxon>
        <taxon>Multicrustacea</taxon>
        <taxon>Malacostraca</taxon>
        <taxon>Eumalacostraca</taxon>
        <taxon>Eucarida</taxon>
        <taxon>Decapoda</taxon>
        <taxon>Pleocyemata</taxon>
        <taxon>Brachyura</taxon>
        <taxon>Eubrachyura</taxon>
        <taxon>Portunoidea</taxon>
        <taxon>Portunidae</taxon>
        <taxon>Portuninae</taxon>
        <taxon>Portunus</taxon>
    </lineage>
</organism>
<reference evidence="1 2" key="1">
    <citation type="submission" date="2019-05" db="EMBL/GenBank/DDBJ databases">
        <title>Another draft genome of Portunus trituberculatus and its Hox gene families provides insights of decapod evolution.</title>
        <authorList>
            <person name="Jeong J.-H."/>
            <person name="Song I."/>
            <person name="Kim S."/>
            <person name="Choi T."/>
            <person name="Kim D."/>
            <person name="Ryu S."/>
            <person name="Kim W."/>
        </authorList>
    </citation>
    <scope>NUCLEOTIDE SEQUENCE [LARGE SCALE GENOMIC DNA]</scope>
    <source>
        <tissue evidence="1">Muscle</tissue>
    </source>
</reference>
<dbReference type="Proteomes" id="UP000324222">
    <property type="component" value="Unassembled WGS sequence"/>
</dbReference>
<evidence type="ECO:0000313" key="1">
    <source>
        <dbReference type="EMBL" id="MPC76975.1"/>
    </source>
</evidence>
<evidence type="ECO:0000313" key="2">
    <source>
        <dbReference type="Proteomes" id="UP000324222"/>
    </source>
</evidence>